<organism evidence="1 2">
    <name type="scientific">Aneurinibacillus soli</name>
    <dbReference type="NCBI Taxonomy" id="1500254"/>
    <lineage>
        <taxon>Bacteria</taxon>
        <taxon>Bacillati</taxon>
        <taxon>Bacillota</taxon>
        <taxon>Bacilli</taxon>
        <taxon>Bacillales</taxon>
        <taxon>Paenibacillaceae</taxon>
        <taxon>Aneurinibacillus group</taxon>
        <taxon>Aneurinibacillus</taxon>
    </lineage>
</organism>
<dbReference type="Pfam" id="PF12611">
    <property type="entry name" value="Flagellar_put"/>
    <property type="match status" value="1"/>
</dbReference>
<dbReference type="KEGG" id="asoc:CB4_01848"/>
<dbReference type="NCBIfam" id="TIGR02530">
    <property type="entry name" value="flg_new"/>
    <property type="match status" value="1"/>
</dbReference>
<gene>
    <name evidence="1" type="ORF">CB4_01848</name>
</gene>
<protein>
    <submittedName>
        <fullName evidence="1">Uncharacterized protein</fullName>
    </submittedName>
</protein>
<dbReference type="OrthoDB" id="165650at2"/>
<accession>A0A0U5AV92</accession>
<dbReference type="AlphaFoldDB" id="A0A0U5AV92"/>
<reference evidence="1 2" key="1">
    <citation type="submission" date="2015-12" db="EMBL/GenBank/DDBJ databases">
        <title>Genome sequence of Aneurinibacillus soli.</title>
        <authorList>
            <person name="Lee J.S."/>
            <person name="Lee K.C."/>
            <person name="Kim K.K."/>
            <person name="Lee B.W."/>
        </authorList>
    </citation>
    <scope>NUCLEOTIDE SEQUENCE [LARGE SCALE GENOMIC DNA]</scope>
    <source>
        <strain evidence="1 2">CB4</strain>
    </source>
</reference>
<evidence type="ECO:0000313" key="1">
    <source>
        <dbReference type="EMBL" id="BAU27674.1"/>
    </source>
</evidence>
<dbReference type="InterPro" id="IPR013367">
    <property type="entry name" value="Flagellar_put"/>
</dbReference>
<name>A0A0U5AV92_9BACL</name>
<dbReference type="EMBL" id="AP017312">
    <property type="protein sequence ID" value="BAU27674.1"/>
    <property type="molecule type" value="Genomic_DNA"/>
</dbReference>
<evidence type="ECO:0000313" key="2">
    <source>
        <dbReference type="Proteomes" id="UP000217696"/>
    </source>
</evidence>
<proteinExistence type="predicted"/>
<dbReference type="RefSeq" id="WP_096465195.1">
    <property type="nucleotide sequence ID" value="NZ_AP017312.1"/>
</dbReference>
<dbReference type="Proteomes" id="UP000217696">
    <property type="component" value="Chromosome"/>
</dbReference>
<sequence>MNQIKAGRVFYPQPQPIAKPASSSQQGISFEAIFSQKIKEQQSIEFSNHAIQRLEKRGIQLSSEDLNRLSSAVKKAKAKGANESLILMNDIAYIVNVPNQKVITAVDRSSMGDNVFTNIDSAVIL</sequence>
<keyword evidence="2" id="KW-1185">Reference proteome</keyword>